<dbReference type="PANTHER" id="PTHR46796">
    <property type="entry name" value="HTH-TYPE TRANSCRIPTIONAL ACTIVATOR RHAS-RELATED"/>
    <property type="match status" value="1"/>
</dbReference>
<evidence type="ECO:0000313" key="5">
    <source>
        <dbReference type="EMBL" id="MBU8826022.1"/>
    </source>
</evidence>
<evidence type="ECO:0000313" key="6">
    <source>
        <dbReference type="Proteomes" id="UP000696413"/>
    </source>
</evidence>
<reference evidence="5 6" key="1">
    <citation type="submission" date="2021-05" db="EMBL/GenBank/DDBJ databases">
        <title>Draft Genome Sequences of Clinical Respiratory Isolates of Mycobacterium goodii Recovered in Ireland.</title>
        <authorList>
            <person name="Flanagan P.R."/>
            <person name="Mok S."/>
            <person name="Roycroft E."/>
            <person name="Rogers T.R."/>
            <person name="Fitzgibbon M."/>
        </authorList>
    </citation>
    <scope>NUCLEOTIDE SEQUENCE [LARGE SCALE GENOMIC DNA]</scope>
    <source>
        <strain evidence="5 6">14IE55</strain>
    </source>
</reference>
<keyword evidence="2" id="KW-0238">DNA-binding</keyword>
<keyword evidence="1" id="KW-0805">Transcription regulation</keyword>
<evidence type="ECO:0000256" key="2">
    <source>
        <dbReference type="ARBA" id="ARBA00023125"/>
    </source>
</evidence>
<dbReference type="PROSITE" id="PS01124">
    <property type="entry name" value="HTH_ARAC_FAMILY_2"/>
    <property type="match status" value="1"/>
</dbReference>
<name>A0ABS6HTK8_MYCGD</name>
<dbReference type="Gene3D" id="1.10.10.60">
    <property type="entry name" value="Homeodomain-like"/>
    <property type="match status" value="1"/>
</dbReference>
<proteinExistence type="predicted"/>
<evidence type="ECO:0000256" key="3">
    <source>
        <dbReference type="ARBA" id="ARBA00023163"/>
    </source>
</evidence>
<dbReference type="Pfam" id="PF12833">
    <property type="entry name" value="HTH_18"/>
    <property type="match status" value="1"/>
</dbReference>
<keyword evidence="6" id="KW-1185">Reference proteome</keyword>
<keyword evidence="3" id="KW-0804">Transcription</keyword>
<dbReference type="Proteomes" id="UP000696413">
    <property type="component" value="Unassembled WGS sequence"/>
</dbReference>
<sequence length="256" mass="26757">MTSTRSTSGSGWRGTALLRPGVLAFSGSIGPTGHHAHHAVQVMTGATPLTVIDGHGVPHSGATIAVPADARHRIAVGADDGVVIFLEPETAAGQAAHRRSATSGWVTADVLGMPGHRPLSDVVADFVRRRTPSGPAAPVEPSERHHAVESALRLLPEMVAQGPVSGTALAAEVGVSVSRLTHLFSEQVGLPLRRYVLWSRLRVAIVNVQNGADLTGAAHAAGFSDSAHLTRTTRTMFGLPPSILSRHVRWDLAGLE</sequence>
<evidence type="ECO:0000259" key="4">
    <source>
        <dbReference type="PROSITE" id="PS01124"/>
    </source>
</evidence>
<accession>A0ABS6HTK8</accession>
<dbReference type="InterPro" id="IPR018060">
    <property type="entry name" value="HTH_AraC"/>
</dbReference>
<organism evidence="5 6">
    <name type="scientific">Mycolicibacterium goodii</name>
    <name type="common">Mycobacterium goodii</name>
    <dbReference type="NCBI Taxonomy" id="134601"/>
    <lineage>
        <taxon>Bacteria</taxon>
        <taxon>Bacillati</taxon>
        <taxon>Actinomycetota</taxon>
        <taxon>Actinomycetes</taxon>
        <taxon>Mycobacteriales</taxon>
        <taxon>Mycobacteriaceae</taxon>
        <taxon>Mycolicibacterium</taxon>
    </lineage>
</organism>
<feature type="domain" description="HTH araC/xylS-type" evidence="4">
    <location>
        <begin position="149"/>
        <end position="247"/>
    </location>
</feature>
<dbReference type="SMART" id="SM00342">
    <property type="entry name" value="HTH_ARAC"/>
    <property type="match status" value="1"/>
</dbReference>
<dbReference type="EMBL" id="JAHBOM010000021">
    <property type="protein sequence ID" value="MBU8826022.1"/>
    <property type="molecule type" value="Genomic_DNA"/>
</dbReference>
<protein>
    <submittedName>
        <fullName evidence="5">Helix-turn-helix domain-containing protein</fullName>
    </submittedName>
</protein>
<dbReference type="InterPro" id="IPR050204">
    <property type="entry name" value="AraC_XylS_family_regulators"/>
</dbReference>
<gene>
    <name evidence="5" type="ORF">KL859_24510</name>
</gene>
<comment type="caution">
    <text evidence="5">The sequence shown here is derived from an EMBL/GenBank/DDBJ whole genome shotgun (WGS) entry which is preliminary data.</text>
</comment>
<evidence type="ECO:0000256" key="1">
    <source>
        <dbReference type="ARBA" id="ARBA00023015"/>
    </source>
</evidence>